<organism evidence="1">
    <name type="scientific">Candidatus Kentrum sp. LFY</name>
    <dbReference type="NCBI Taxonomy" id="2126342"/>
    <lineage>
        <taxon>Bacteria</taxon>
        <taxon>Pseudomonadati</taxon>
        <taxon>Pseudomonadota</taxon>
        <taxon>Gammaproteobacteria</taxon>
        <taxon>Candidatus Kentrum</taxon>
    </lineage>
</organism>
<proteinExistence type="predicted"/>
<gene>
    <name evidence="1" type="ORF">BECKLFY1418A_GA0070994_10185</name>
</gene>
<dbReference type="EMBL" id="CAADFH010000018">
    <property type="protein sequence ID" value="VFJ91748.1"/>
    <property type="molecule type" value="Genomic_DNA"/>
</dbReference>
<name>A0A450UGV5_9GAMM</name>
<evidence type="ECO:0000313" key="1">
    <source>
        <dbReference type="EMBL" id="VFJ91748.1"/>
    </source>
</evidence>
<reference evidence="1" key="1">
    <citation type="submission" date="2019-02" db="EMBL/GenBank/DDBJ databases">
        <authorList>
            <person name="Gruber-Vodicka R. H."/>
            <person name="Seah K. B. B."/>
        </authorList>
    </citation>
    <scope>NUCLEOTIDE SEQUENCE</scope>
    <source>
        <strain evidence="1">BECK_M6</strain>
    </source>
</reference>
<sequence length="88" mass="10631">MFNEKYRIEMKKKPDNRISRDLLDYYNHIEDKPNIFIYSVLKRTSSSALQRMSLPPRKKPAWNLRLPRAPAGSVAWVMYRKMQERVFL</sequence>
<dbReference type="AlphaFoldDB" id="A0A450UGV5"/>
<accession>A0A450UGV5</accession>
<protein>
    <submittedName>
        <fullName evidence="1">Uncharacterized protein</fullName>
    </submittedName>
</protein>